<reference evidence="2 3" key="1">
    <citation type="journal article" date="2014" name="Curr. Biol.">
        <title>The genome of the clonal raider ant Cerapachys biroi.</title>
        <authorList>
            <person name="Oxley P.R."/>
            <person name="Ji L."/>
            <person name="Fetter-Pruneda I."/>
            <person name="McKenzie S.K."/>
            <person name="Li C."/>
            <person name="Hu H."/>
            <person name="Zhang G."/>
            <person name="Kronauer D.J."/>
        </authorList>
    </citation>
    <scope>NUCLEOTIDE SEQUENCE [LARGE SCALE GENOMIC DNA]</scope>
</reference>
<sequence>MVPVSGEVLQPDVPLVPLPTPSSLSLSLLSWRQRKSKFTLDKELRACWPNRASSALFGIADKDPDYARLALRAGDKDTVRRPRPDMSTTSYRTRKTKWRKRNGMPISSGLSG</sequence>
<evidence type="ECO:0000313" key="3">
    <source>
        <dbReference type="Proteomes" id="UP000053097"/>
    </source>
</evidence>
<feature type="compositionally biased region" description="Basic residues" evidence="1">
    <location>
        <begin position="92"/>
        <end position="102"/>
    </location>
</feature>
<proteinExistence type="predicted"/>
<protein>
    <submittedName>
        <fullName evidence="2">Uncharacterized protein</fullName>
    </submittedName>
</protein>
<keyword evidence="3" id="KW-1185">Reference proteome</keyword>
<name>A0A026WMC4_OOCBI</name>
<accession>A0A026WMC4</accession>
<evidence type="ECO:0000256" key="1">
    <source>
        <dbReference type="SAM" id="MobiDB-lite"/>
    </source>
</evidence>
<dbReference type="EMBL" id="KK107152">
    <property type="protein sequence ID" value="EZA57212.1"/>
    <property type="molecule type" value="Genomic_DNA"/>
</dbReference>
<evidence type="ECO:0000313" key="2">
    <source>
        <dbReference type="EMBL" id="EZA57212.1"/>
    </source>
</evidence>
<feature type="region of interest" description="Disordered" evidence="1">
    <location>
        <begin position="77"/>
        <end position="112"/>
    </location>
</feature>
<gene>
    <name evidence="2" type="ORF">X777_01818</name>
</gene>
<organism evidence="2 3">
    <name type="scientific">Ooceraea biroi</name>
    <name type="common">Clonal raider ant</name>
    <name type="synonym">Cerapachys biroi</name>
    <dbReference type="NCBI Taxonomy" id="2015173"/>
    <lineage>
        <taxon>Eukaryota</taxon>
        <taxon>Metazoa</taxon>
        <taxon>Ecdysozoa</taxon>
        <taxon>Arthropoda</taxon>
        <taxon>Hexapoda</taxon>
        <taxon>Insecta</taxon>
        <taxon>Pterygota</taxon>
        <taxon>Neoptera</taxon>
        <taxon>Endopterygota</taxon>
        <taxon>Hymenoptera</taxon>
        <taxon>Apocrita</taxon>
        <taxon>Aculeata</taxon>
        <taxon>Formicoidea</taxon>
        <taxon>Formicidae</taxon>
        <taxon>Dorylinae</taxon>
        <taxon>Ooceraea</taxon>
    </lineage>
</organism>
<dbReference type="AlphaFoldDB" id="A0A026WMC4"/>
<dbReference type="Proteomes" id="UP000053097">
    <property type="component" value="Unassembled WGS sequence"/>
</dbReference>